<dbReference type="PROSITE" id="PS51194">
    <property type="entry name" value="HELICASE_CTER"/>
    <property type="match status" value="1"/>
</dbReference>
<dbReference type="Pfam" id="PF00271">
    <property type="entry name" value="Helicase_C"/>
    <property type="match status" value="1"/>
</dbReference>
<keyword evidence="10" id="KW-1185">Reference proteome</keyword>
<dbReference type="SUPFAM" id="SSF52540">
    <property type="entry name" value="P-loop containing nucleoside triphosphate hydrolases"/>
    <property type="match status" value="1"/>
</dbReference>
<feature type="domain" description="Helicase C-terminal" evidence="8">
    <location>
        <begin position="638"/>
        <end position="793"/>
    </location>
</feature>
<evidence type="ECO:0000256" key="3">
    <source>
        <dbReference type="ARBA" id="ARBA00022840"/>
    </source>
</evidence>
<evidence type="ECO:0000313" key="10">
    <source>
        <dbReference type="Proteomes" id="UP001365542"/>
    </source>
</evidence>
<proteinExistence type="inferred from homology"/>
<gene>
    <name evidence="9" type="primary">MRH4</name>
    <name evidence="9" type="ORF">TWF694_000548</name>
</gene>
<evidence type="ECO:0000256" key="4">
    <source>
        <dbReference type="ARBA" id="ARBA00022884"/>
    </source>
</evidence>
<keyword evidence="1 5" id="KW-0547">Nucleotide-binding</keyword>
<organism evidence="9 10">
    <name type="scientific">Orbilia ellipsospora</name>
    <dbReference type="NCBI Taxonomy" id="2528407"/>
    <lineage>
        <taxon>Eukaryota</taxon>
        <taxon>Fungi</taxon>
        <taxon>Dikarya</taxon>
        <taxon>Ascomycota</taxon>
        <taxon>Pezizomycotina</taxon>
        <taxon>Orbiliomycetes</taxon>
        <taxon>Orbiliales</taxon>
        <taxon>Orbiliaceae</taxon>
        <taxon>Orbilia</taxon>
    </lineage>
</organism>
<dbReference type="PROSITE" id="PS51192">
    <property type="entry name" value="HELICASE_ATP_BIND_1"/>
    <property type="match status" value="1"/>
</dbReference>
<comment type="function">
    <text evidence="5">RNA helicase.</text>
</comment>
<comment type="similarity">
    <text evidence="5">Belongs to the DEAD box helicase family.</text>
</comment>
<dbReference type="GO" id="GO:0003724">
    <property type="term" value="F:RNA helicase activity"/>
    <property type="evidence" value="ECO:0007669"/>
    <property type="project" value="UniProtKB-EC"/>
</dbReference>
<keyword evidence="2 5" id="KW-0378">Hydrolase</keyword>
<dbReference type="GO" id="GO:0016787">
    <property type="term" value="F:hydrolase activity"/>
    <property type="evidence" value="ECO:0007669"/>
    <property type="project" value="UniProtKB-KW"/>
</dbReference>
<dbReference type="GO" id="GO:0003723">
    <property type="term" value="F:RNA binding"/>
    <property type="evidence" value="ECO:0007669"/>
    <property type="project" value="UniProtKB-UniRule"/>
</dbReference>
<evidence type="ECO:0000259" key="8">
    <source>
        <dbReference type="PROSITE" id="PS51194"/>
    </source>
</evidence>
<comment type="domain">
    <text evidence="5">The Q motif is unique to and characteristic of the DEAD box family of RNA helicases and controls ATP binding and hydrolysis.</text>
</comment>
<keyword evidence="3 5" id="KW-0067">ATP-binding</keyword>
<evidence type="ECO:0000256" key="6">
    <source>
        <dbReference type="SAM" id="MobiDB-lite"/>
    </source>
</evidence>
<evidence type="ECO:0000256" key="5">
    <source>
        <dbReference type="RuleBase" id="RU365068"/>
    </source>
</evidence>
<feature type="compositionally biased region" description="Basic and acidic residues" evidence="6">
    <location>
        <begin position="178"/>
        <end position="199"/>
    </location>
</feature>
<dbReference type="InterPro" id="IPR011545">
    <property type="entry name" value="DEAD/DEAH_box_helicase_dom"/>
</dbReference>
<feature type="compositionally biased region" description="Basic and acidic residues" evidence="6">
    <location>
        <begin position="147"/>
        <end position="170"/>
    </location>
</feature>
<dbReference type="SMART" id="SM00490">
    <property type="entry name" value="HELICc"/>
    <property type="match status" value="1"/>
</dbReference>
<evidence type="ECO:0000256" key="2">
    <source>
        <dbReference type="ARBA" id="ARBA00022801"/>
    </source>
</evidence>
<dbReference type="GO" id="GO:0005524">
    <property type="term" value="F:ATP binding"/>
    <property type="evidence" value="ECO:0007669"/>
    <property type="project" value="UniProtKB-UniRule"/>
</dbReference>
<dbReference type="PANTHER" id="PTHR24031">
    <property type="entry name" value="RNA HELICASE"/>
    <property type="match status" value="1"/>
</dbReference>
<name>A0AAV9XP10_9PEZI</name>
<comment type="caution">
    <text evidence="9">The sequence shown here is derived from an EMBL/GenBank/DDBJ whole genome shotgun (WGS) entry which is preliminary data.</text>
</comment>
<dbReference type="Gene3D" id="3.40.50.300">
    <property type="entry name" value="P-loop containing nucleotide triphosphate hydrolases"/>
    <property type="match status" value="2"/>
</dbReference>
<protein>
    <recommendedName>
        <fullName evidence="5">ATP-dependent RNA helicase</fullName>
        <ecNumber evidence="5">3.6.4.13</ecNumber>
    </recommendedName>
</protein>
<comment type="catalytic activity">
    <reaction evidence="5">
        <text>ATP + H2O = ADP + phosphate + H(+)</text>
        <dbReference type="Rhea" id="RHEA:13065"/>
        <dbReference type="ChEBI" id="CHEBI:15377"/>
        <dbReference type="ChEBI" id="CHEBI:15378"/>
        <dbReference type="ChEBI" id="CHEBI:30616"/>
        <dbReference type="ChEBI" id="CHEBI:43474"/>
        <dbReference type="ChEBI" id="CHEBI:456216"/>
        <dbReference type="EC" id="3.6.4.13"/>
    </reaction>
</comment>
<dbReference type="SMART" id="SM00487">
    <property type="entry name" value="DEXDc"/>
    <property type="match status" value="1"/>
</dbReference>
<dbReference type="InterPro" id="IPR014001">
    <property type="entry name" value="Helicase_ATP-bd"/>
</dbReference>
<dbReference type="EC" id="3.6.4.13" evidence="5"/>
<accession>A0AAV9XP10</accession>
<dbReference type="Pfam" id="PF00270">
    <property type="entry name" value="DEAD"/>
    <property type="match status" value="1"/>
</dbReference>
<evidence type="ECO:0000256" key="1">
    <source>
        <dbReference type="ARBA" id="ARBA00022741"/>
    </source>
</evidence>
<evidence type="ECO:0000313" key="9">
    <source>
        <dbReference type="EMBL" id="KAK6543818.1"/>
    </source>
</evidence>
<dbReference type="Proteomes" id="UP001365542">
    <property type="component" value="Unassembled WGS sequence"/>
</dbReference>
<dbReference type="EMBL" id="JAVHJO010000001">
    <property type="protein sequence ID" value="KAK6543818.1"/>
    <property type="molecule type" value="Genomic_DNA"/>
</dbReference>
<feature type="compositionally biased region" description="Basic and acidic residues" evidence="6">
    <location>
        <begin position="114"/>
        <end position="134"/>
    </location>
</feature>
<dbReference type="AlphaFoldDB" id="A0AAV9XP10"/>
<feature type="region of interest" description="Disordered" evidence="6">
    <location>
        <begin position="75"/>
        <end position="199"/>
    </location>
</feature>
<dbReference type="InterPro" id="IPR001650">
    <property type="entry name" value="Helicase_C-like"/>
</dbReference>
<keyword evidence="5 9" id="KW-0347">Helicase</keyword>
<feature type="domain" description="Helicase ATP-binding" evidence="7">
    <location>
        <begin position="397"/>
        <end position="607"/>
    </location>
</feature>
<dbReference type="InterPro" id="IPR027417">
    <property type="entry name" value="P-loop_NTPase"/>
</dbReference>
<keyword evidence="4 5" id="KW-0694">RNA-binding</keyword>
<reference evidence="9 10" key="1">
    <citation type="submission" date="2019-10" db="EMBL/GenBank/DDBJ databases">
        <authorList>
            <person name="Palmer J.M."/>
        </authorList>
    </citation>
    <scope>NUCLEOTIDE SEQUENCE [LARGE SCALE GENOMIC DNA]</scope>
    <source>
        <strain evidence="9 10">TWF694</strain>
    </source>
</reference>
<evidence type="ECO:0000259" key="7">
    <source>
        <dbReference type="PROSITE" id="PS51192"/>
    </source>
</evidence>
<sequence length="793" mass="89521">MRGTSILIQRSRQRNNVPRLLPTRALSPSATVIPSICTSCLSILRLAQSQLPGSHALPIAGYVAAFHSTTVSLASSRSTPKENFRKAVGRNKVLREMIQKPSRMVLSERVGQSPRDRNSSRDRNGNPRWDEKSVDTGGGMNRKTFRLRSDDKQQYSKETERRKRDLRESSTHPSPSRFEQRPSVRERPPAFGSRLEHSSTLRRSMKLSLDALQAERKQAADELYSKAEARSVVRQQSEGRPRFGAEPYVIPIRPERPPRDVLQAERRKAAQELESRYSGRGRGAAAESDKMFTRPPIRRFAHMKHIASLDHVSSKAREITHAAEEQFGYFETFDLLPQTLEALYKDGLKDLENVTPTPVQSLVIPSLLDKEPAPSLLPLPKNFHKPKRGEARTVNEYQPSQNFQTYLIAAETGSGKTLAYIIPLMDTLKRRELAKKEEEKAKEAEKEEILNSKTWMFDIEAPPVTQDTTVGRPFAVIIVPTTELAFQVANLIKKLAYTIKLRTEMITREVSGKAIRERLFRGQTTDIVVGTPFMIDRITEANPEMLHRTSHIIVDEADSLFDRSFSSLTGPIINRAINLEKLILCSATIPKSLDAYVSKTYPECKRLVTANLHAIPRRVQLQVIEVEKDPYRGNKLLACAHVLGNISKDQTEPGYKKRIVVFVNERETTAAVTSFLQEKGFDAVEINRDSDSRSILESFTGEKEAVDEGKEDGKGAMKILVTTDLASRGVDTKTVKNVILYDVPYTSIDFIHRLGRTGRMGRRGRAWVLVDKDSNHDYVKEVKKTMFLGQALI</sequence>